<protein>
    <submittedName>
        <fullName evidence="1">Phosphohistidine phosphatase</fullName>
    </submittedName>
</protein>
<organism evidence="1 2">
    <name type="scientific">Cryobacterium psychrotolerans</name>
    <dbReference type="NCBI Taxonomy" id="386301"/>
    <lineage>
        <taxon>Bacteria</taxon>
        <taxon>Bacillati</taxon>
        <taxon>Actinomycetota</taxon>
        <taxon>Actinomycetes</taxon>
        <taxon>Micrococcales</taxon>
        <taxon>Microbacteriaceae</taxon>
        <taxon>Cryobacterium</taxon>
    </lineage>
</organism>
<dbReference type="AlphaFoldDB" id="A0A1G8XMD0"/>
<name>A0A1G8XMD0_9MICO</name>
<dbReference type="STRING" id="386301.SAMN05216282_101276"/>
<dbReference type="InterPro" id="IPR013078">
    <property type="entry name" value="His_Pase_superF_clade-1"/>
</dbReference>
<dbReference type="SUPFAM" id="SSF53254">
    <property type="entry name" value="Phosphoglycerate mutase-like"/>
    <property type="match status" value="1"/>
</dbReference>
<dbReference type="OrthoDB" id="9810154at2"/>
<gene>
    <name evidence="1" type="ORF">SAMN05216282_101276</name>
</gene>
<reference evidence="1 2" key="1">
    <citation type="submission" date="2016-10" db="EMBL/GenBank/DDBJ databases">
        <authorList>
            <person name="de Groot N.N."/>
        </authorList>
    </citation>
    <scope>NUCLEOTIDE SEQUENCE [LARGE SCALE GENOMIC DNA]</scope>
    <source>
        <strain evidence="1 2">CGMCC 1.5382</strain>
    </source>
</reference>
<dbReference type="InterPro" id="IPR029033">
    <property type="entry name" value="His_PPase_superfam"/>
</dbReference>
<dbReference type="SMART" id="SM00855">
    <property type="entry name" value="PGAM"/>
    <property type="match status" value="1"/>
</dbReference>
<evidence type="ECO:0000313" key="2">
    <source>
        <dbReference type="Proteomes" id="UP000198701"/>
    </source>
</evidence>
<dbReference type="PANTHER" id="PTHR47623:SF1">
    <property type="entry name" value="OS09G0287300 PROTEIN"/>
    <property type="match status" value="1"/>
</dbReference>
<accession>A0A1G8XMD0</accession>
<keyword evidence="2" id="KW-1185">Reference proteome</keyword>
<sequence length="163" mass="17375">MPERTLILLRHAKSDWSGEEADVDRPLADRGLRQAPEAGRWLAVSIDRIDLAVVSPARRARSTWELASAELASRPPSRIDERLYAASTSQLLGVVRALPDEVDTVVLVGHNPGIEDLVSILTGDSVPMPTSALAVIGLAGSWSNAGRTQATLRAAGRPPAASR</sequence>
<evidence type="ECO:0000313" key="1">
    <source>
        <dbReference type="EMBL" id="SDJ91556.1"/>
    </source>
</evidence>
<proteinExistence type="predicted"/>
<dbReference type="EMBL" id="FNFU01000001">
    <property type="protein sequence ID" value="SDJ91556.1"/>
    <property type="molecule type" value="Genomic_DNA"/>
</dbReference>
<dbReference type="Gene3D" id="3.40.50.1240">
    <property type="entry name" value="Phosphoglycerate mutase-like"/>
    <property type="match status" value="1"/>
</dbReference>
<dbReference type="Proteomes" id="UP000198701">
    <property type="component" value="Unassembled WGS sequence"/>
</dbReference>
<dbReference type="CDD" id="cd07067">
    <property type="entry name" value="HP_PGM_like"/>
    <property type="match status" value="1"/>
</dbReference>
<dbReference type="PANTHER" id="PTHR47623">
    <property type="entry name" value="OS09G0287300 PROTEIN"/>
    <property type="match status" value="1"/>
</dbReference>
<dbReference type="Pfam" id="PF00300">
    <property type="entry name" value="His_Phos_1"/>
    <property type="match status" value="1"/>
</dbReference>
<dbReference type="RefSeq" id="WP_092321275.1">
    <property type="nucleotide sequence ID" value="NZ_FNFU01000001.1"/>
</dbReference>